<organism evidence="3 4">
    <name type="scientific">Desulfacinum infernum DSM 9756</name>
    <dbReference type="NCBI Taxonomy" id="1121391"/>
    <lineage>
        <taxon>Bacteria</taxon>
        <taxon>Pseudomonadati</taxon>
        <taxon>Thermodesulfobacteriota</taxon>
        <taxon>Syntrophobacteria</taxon>
        <taxon>Syntrophobacterales</taxon>
        <taxon>Syntrophobacteraceae</taxon>
        <taxon>Desulfacinum</taxon>
    </lineage>
</organism>
<dbReference type="SMART" id="SM00530">
    <property type="entry name" value="HTH_XRE"/>
    <property type="match status" value="1"/>
</dbReference>
<feature type="domain" description="HTH cro/C1-type" evidence="2">
    <location>
        <begin position="256"/>
        <end position="310"/>
    </location>
</feature>
<dbReference type="CDD" id="cd00093">
    <property type="entry name" value="HTH_XRE"/>
    <property type="match status" value="1"/>
</dbReference>
<dbReference type="OrthoDB" id="9812167at2"/>
<dbReference type="Gene3D" id="1.10.260.40">
    <property type="entry name" value="lambda repressor-like DNA-binding domains"/>
    <property type="match status" value="1"/>
</dbReference>
<keyword evidence="1" id="KW-0238">DNA-binding</keyword>
<dbReference type="InterPro" id="IPR010982">
    <property type="entry name" value="Lambda_DNA-bd_dom_sf"/>
</dbReference>
<dbReference type="GO" id="GO:0003700">
    <property type="term" value="F:DNA-binding transcription factor activity"/>
    <property type="evidence" value="ECO:0007669"/>
    <property type="project" value="TreeGrafter"/>
</dbReference>
<evidence type="ECO:0000313" key="4">
    <source>
        <dbReference type="Proteomes" id="UP000184076"/>
    </source>
</evidence>
<dbReference type="AlphaFoldDB" id="A0A1M5EQF3"/>
<reference evidence="4" key="1">
    <citation type="submission" date="2016-11" db="EMBL/GenBank/DDBJ databases">
        <authorList>
            <person name="Varghese N."/>
            <person name="Submissions S."/>
        </authorList>
    </citation>
    <scope>NUCLEOTIDE SEQUENCE [LARGE SCALE GENOMIC DNA]</scope>
    <source>
        <strain evidence="4">DSM 9756</strain>
    </source>
</reference>
<dbReference type="Proteomes" id="UP000184076">
    <property type="component" value="Unassembled WGS sequence"/>
</dbReference>
<dbReference type="SUPFAM" id="SSF47413">
    <property type="entry name" value="lambda repressor-like DNA-binding domains"/>
    <property type="match status" value="1"/>
</dbReference>
<dbReference type="RefSeq" id="WP_073040345.1">
    <property type="nucleotide sequence ID" value="NZ_FQVB01000028.1"/>
</dbReference>
<sequence length="431" mass="48030">MGRKAVLTTGIEDLDRVMGGIRPPETVLWVDEAGDRFPLFGTAFVRQQILTKKPLIYVVFDRSPRDVLAGFGQGADTSSLSLLDCFSHGRSPIGGEPHLQDRNGAPRHARLHTASDLSTPETLVELLLSILPPRRKTLGLVFESLTGMVGLWKESGALEFMDRVQDALGGHNTLSYWVTRTKVHSRGFLDEAEARASVVVELGSKRNRPYLTLLKAAGREDLAELGNPIRYWQVEGRVSVETQKRSPLKSELGPRLRKFRMRRGISQTELAQMIGVTPSSISQIEGNLIYPSIPALVRMAEVLDVEVSAFFTEPPARYRKPVLPRDDARKLDLPEDYRERLTIWALAPEDMAGKGEPYLIEIPPGSVVPSHFFSRKTDQMGYVLQGRLIFQTETGTKEAGPGDAIYLGGATATEWRNLGDEPARLFWVLFR</sequence>
<evidence type="ECO:0000256" key="1">
    <source>
        <dbReference type="ARBA" id="ARBA00023125"/>
    </source>
</evidence>
<dbReference type="PANTHER" id="PTHR46797">
    <property type="entry name" value="HTH-TYPE TRANSCRIPTIONAL REGULATOR"/>
    <property type="match status" value="1"/>
</dbReference>
<protein>
    <submittedName>
        <fullName evidence="3">Transcriptional regulator, contains XRE-family HTH domain</fullName>
    </submittedName>
</protein>
<dbReference type="Pfam" id="PF01381">
    <property type="entry name" value="HTH_3"/>
    <property type="match status" value="1"/>
</dbReference>
<dbReference type="PROSITE" id="PS50943">
    <property type="entry name" value="HTH_CROC1"/>
    <property type="match status" value="1"/>
</dbReference>
<dbReference type="InterPro" id="IPR050807">
    <property type="entry name" value="TransReg_Diox_bact_type"/>
</dbReference>
<dbReference type="EMBL" id="FQVB01000028">
    <property type="protein sequence ID" value="SHF81371.1"/>
    <property type="molecule type" value="Genomic_DNA"/>
</dbReference>
<dbReference type="InterPro" id="IPR011051">
    <property type="entry name" value="RmlC_Cupin_sf"/>
</dbReference>
<dbReference type="Gene3D" id="2.60.120.10">
    <property type="entry name" value="Jelly Rolls"/>
    <property type="match status" value="1"/>
</dbReference>
<dbReference type="SUPFAM" id="SSF51182">
    <property type="entry name" value="RmlC-like cupins"/>
    <property type="match status" value="1"/>
</dbReference>
<evidence type="ECO:0000259" key="2">
    <source>
        <dbReference type="PROSITE" id="PS50943"/>
    </source>
</evidence>
<dbReference type="Pfam" id="PF07883">
    <property type="entry name" value="Cupin_2"/>
    <property type="match status" value="1"/>
</dbReference>
<dbReference type="InterPro" id="IPR001387">
    <property type="entry name" value="Cro/C1-type_HTH"/>
</dbReference>
<accession>A0A1M5EQF3</accession>
<name>A0A1M5EQF3_9BACT</name>
<dbReference type="STRING" id="1121391.SAMN02745206_02701"/>
<dbReference type="GO" id="GO:0003677">
    <property type="term" value="F:DNA binding"/>
    <property type="evidence" value="ECO:0007669"/>
    <property type="project" value="UniProtKB-KW"/>
</dbReference>
<dbReference type="InterPro" id="IPR027417">
    <property type="entry name" value="P-loop_NTPase"/>
</dbReference>
<evidence type="ECO:0000313" key="3">
    <source>
        <dbReference type="EMBL" id="SHF81371.1"/>
    </source>
</evidence>
<dbReference type="CDD" id="cd02209">
    <property type="entry name" value="cupin_XRE_C"/>
    <property type="match status" value="1"/>
</dbReference>
<dbReference type="Gene3D" id="3.40.50.300">
    <property type="entry name" value="P-loop containing nucleotide triphosphate hydrolases"/>
    <property type="match status" value="1"/>
</dbReference>
<keyword evidence="4" id="KW-1185">Reference proteome</keyword>
<dbReference type="PANTHER" id="PTHR46797:SF2">
    <property type="entry name" value="TRANSCRIPTIONAL REGULATOR"/>
    <property type="match status" value="1"/>
</dbReference>
<dbReference type="InterPro" id="IPR013096">
    <property type="entry name" value="Cupin_2"/>
</dbReference>
<gene>
    <name evidence="3" type="ORF">SAMN02745206_02701</name>
</gene>
<proteinExistence type="predicted"/>
<dbReference type="GO" id="GO:0005829">
    <property type="term" value="C:cytosol"/>
    <property type="evidence" value="ECO:0007669"/>
    <property type="project" value="TreeGrafter"/>
</dbReference>
<dbReference type="InterPro" id="IPR014710">
    <property type="entry name" value="RmlC-like_jellyroll"/>
</dbReference>